<accession>A0ABV1WGH4</accession>
<proteinExistence type="predicted"/>
<keyword evidence="1" id="KW-1133">Transmembrane helix</keyword>
<keyword evidence="1" id="KW-0812">Transmembrane</keyword>
<dbReference type="EMBL" id="JBEPCU010001321">
    <property type="protein sequence ID" value="MER6983295.1"/>
    <property type="molecule type" value="Genomic_DNA"/>
</dbReference>
<evidence type="ECO:0000256" key="1">
    <source>
        <dbReference type="SAM" id="Phobius"/>
    </source>
</evidence>
<reference evidence="2 3" key="1">
    <citation type="submission" date="2024-06" db="EMBL/GenBank/DDBJ databases">
        <title>The Natural Products Discovery Center: Release of the First 8490 Sequenced Strains for Exploring Actinobacteria Biosynthetic Diversity.</title>
        <authorList>
            <person name="Kalkreuter E."/>
            <person name="Kautsar S.A."/>
            <person name="Yang D."/>
            <person name="Bader C.D."/>
            <person name="Teijaro C.N."/>
            <person name="Fluegel L."/>
            <person name="Davis C.M."/>
            <person name="Simpson J.R."/>
            <person name="Lauterbach L."/>
            <person name="Steele A.D."/>
            <person name="Gui C."/>
            <person name="Meng S."/>
            <person name="Li G."/>
            <person name="Viehrig K."/>
            <person name="Ye F."/>
            <person name="Su P."/>
            <person name="Kiefer A.F."/>
            <person name="Nichols A."/>
            <person name="Cepeda A.J."/>
            <person name="Yan W."/>
            <person name="Fan B."/>
            <person name="Jiang Y."/>
            <person name="Adhikari A."/>
            <person name="Zheng C.-J."/>
            <person name="Schuster L."/>
            <person name="Cowan T.M."/>
            <person name="Smanski M.J."/>
            <person name="Chevrette M.G."/>
            <person name="De Carvalho L.P.S."/>
            <person name="Shen B."/>
        </authorList>
    </citation>
    <scope>NUCLEOTIDE SEQUENCE [LARGE SCALE GENOMIC DNA]</scope>
    <source>
        <strain evidence="2 3">NPDC000634</strain>
    </source>
</reference>
<gene>
    <name evidence="2" type="ORF">ABT317_41665</name>
</gene>
<evidence type="ECO:0000313" key="2">
    <source>
        <dbReference type="EMBL" id="MER6983295.1"/>
    </source>
</evidence>
<keyword evidence="3" id="KW-1185">Reference proteome</keyword>
<protein>
    <submittedName>
        <fullName evidence="2">Uncharacterized protein</fullName>
    </submittedName>
</protein>
<name>A0ABV1WGH4_9ACTN</name>
<organism evidence="2 3">
    <name type="scientific">Streptomyces carpinensis</name>
    <dbReference type="NCBI Taxonomy" id="66369"/>
    <lineage>
        <taxon>Bacteria</taxon>
        <taxon>Bacillati</taxon>
        <taxon>Actinomycetota</taxon>
        <taxon>Actinomycetes</taxon>
        <taxon>Kitasatosporales</taxon>
        <taxon>Streptomycetaceae</taxon>
        <taxon>Streptomyces</taxon>
    </lineage>
</organism>
<dbReference type="Proteomes" id="UP001458415">
    <property type="component" value="Unassembled WGS sequence"/>
</dbReference>
<feature type="transmembrane region" description="Helical" evidence="1">
    <location>
        <begin position="36"/>
        <end position="58"/>
    </location>
</feature>
<evidence type="ECO:0000313" key="3">
    <source>
        <dbReference type="Proteomes" id="UP001458415"/>
    </source>
</evidence>
<keyword evidence="1" id="KW-0472">Membrane</keyword>
<sequence>MPLTIRSDLDFCFDRTFGIVVDALRRLITGGGLGPVGVACVVLAGFTAAALALTALAARRGQVRTLDRLHPELSL</sequence>
<comment type="caution">
    <text evidence="2">The sequence shown here is derived from an EMBL/GenBank/DDBJ whole genome shotgun (WGS) entry which is preliminary data.</text>
</comment>